<feature type="transmembrane region" description="Helical" evidence="1">
    <location>
        <begin position="99"/>
        <end position="120"/>
    </location>
</feature>
<proteinExistence type="predicted"/>
<keyword evidence="1" id="KW-0812">Transmembrane</keyword>
<evidence type="ECO:0000313" key="2">
    <source>
        <dbReference type="EMBL" id="WOJ95533.1"/>
    </source>
</evidence>
<feature type="transmembrane region" description="Helical" evidence="1">
    <location>
        <begin position="175"/>
        <end position="195"/>
    </location>
</feature>
<accession>A0ABZ0I7N7</accession>
<reference evidence="2 3" key="1">
    <citation type="submission" date="2023-10" db="EMBL/GenBank/DDBJ databases">
        <title>Two novel species belonging to the OM43/NOR5 clade.</title>
        <authorList>
            <person name="Park M."/>
        </authorList>
    </citation>
    <scope>NUCLEOTIDE SEQUENCE [LARGE SCALE GENOMIC DNA]</scope>
    <source>
        <strain evidence="2 3">IMCC45268</strain>
    </source>
</reference>
<sequence>MKFLIWKSAYLSLAQSRRFYRTQKWIKSTQLDVKSKIFGVRYAYEDTKTNYGTLREVVQHTQKSIILALTAAIALQVVDQRISSFYPLLGLSVPEDGDYVSFFATISGIGGVFIGLYYAAISTVGSSIYATVPDDVRSLLARERFGDVYMRLLAFLTFFCLIMVSMRLTGMPRNYLAVVLASVGGGVGIFAFVALGQRVFYFFDPTKLALTVFKELNGWISKVEEGGNDWSDTNFQAHAQRNAARCISTIEALADTAIKQSHLSGDSLTELVRQSTSFLISYCERKPKIPTTSLWFEQKYRHYDWYATDDSRVSIAHQSSTQIQPEVVLDHFWFERRVEKVLLLSVRVSFEKKRYTHALKAIDCIDLYLNRLSQTGEVVRCHELLKALEDDIAAVLFKEPDSIVESIETIAVFERLSSLLVSVSLGFRKSVVATKASASEDFLNKINWLSSTDIYRHDVPHYGLHRVEWIKKRLTFEIEADGRQISPPWYISEIYSLEEALRFQENVSQLVDCESVHFHTLSKICDDAQKYWLAAAILSGENEYWAKLQYQVVLWAGAWEALTGDSRIKGLPWPKVSIDETNRTLRARQIDLISRMAQRMSLLYLTKKPEDCPDYPGQFLHTAGEYTFDSLIRNDVSFLETAFQNYLIGCFLMFEELAPDGDLTDWRVQQRYKVAAAALLDLLDISGYAKLLADFHNNNRLWEIVEERWLTYLKSVPRIRLLTLLSGAVAITESGFEISHRSILRTAWKQSVDGLLRQLPRVDIARNRLGDDSVADHKSSLVRRFANDRHGAFDDGLDVFIEFFVRKNGGEELDFGRRRRSLREALDREESVWKEIHSRREAE</sequence>
<dbReference type="EMBL" id="CP136865">
    <property type="protein sequence ID" value="WOJ95533.1"/>
    <property type="molecule type" value="Genomic_DNA"/>
</dbReference>
<dbReference type="RefSeq" id="WP_407326231.1">
    <property type="nucleotide sequence ID" value="NZ_CP136865.1"/>
</dbReference>
<keyword evidence="1" id="KW-1133">Transmembrane helix</keyword>
<feature type="transmembrane region" description="Helical" evidence="1">
    <location>
        <begin position="148"/>
        <end position="168"/>
    </location>
</feature>
<evidence type="ECO:0000256" key="1">
    <source>
        <dbReference type="SAM" id="Phobius"/>
    </source>
</evidence>
<organism evidence="2 3">
    <name type="scientific">Congregibacter brevis</name>
    <dbReference type="NCBI Taxonomy" id="3081201"/>
    <lineage>
        <taxon>Bacteria</taxon>
        <taxon>Pseudomonadati</taxon>
        <taxon>Pseudomonadota</taxon>
        <taxon>Gammaproteobacteria</taxon>
        <taxon>Cellvibrionales</taxon>
        <taxon>Halieaceae</taxon>
        <taxon>Congregibacter</taxon>
    </lineage>
</organism>
<name>A0ABZ0I7N7_9GAMM</name>
<evidence type="ECO:0000313" key="3">
    <source>
        <dbReference type="Proteomes" id="UP001626549"/>
    </source>
</evidence>
<dbReference type="Proteomes" id="UP001626549">
    <property type="component" value="Chromosome"/>
</dbReference>
<keyword evidence="1" id="KW-0472">Membrane</keyword>
<protein>
    <submittedName>
        <fullName evidence="2">Uncharacterized protein</fullName>
    </submittedName>
</protein>
<keyword evidence="3" id="KW-1185">Reference proteome</keyword>
<gene>
    <name evidence="2" type="ORF">R0137_09725</name>
</gene>